<organism evidence="1 2">
    <name type="scientific">Diabrotica balteata</name>
    <name type="common">Banded cucumber beetle</name>
    <dbReference type="NCBI Taxonomy" id="107213"/>
    <lineage>
        <taxon>Eukaryota</taxon>
        <taxon>Metazoa</taxon>
        <taxon>Ecdysozoa</taxon>
        <taxon>Arthropoda</taxon>
        <taxon>Hexapoda</taxon>
        <taxon>Insecta</taxon>
        <taxon>Pterygota</taxon>
        <taxon>Neoptera</taxon>
        <taxon>Endopterygota</taxon>
        <taxon>Coleoptera</taxon>
        <taxon>Polyphaga</taxon>
        <taxon>Cucujiformia</taxon>
        <taxon>Chrysomeloidea</taxon>
        <taxon>Chrysomelidae</taxon>
        <taxon>Galerucinae</taxon>
        <taxon>Diabroticina</taxon>
        <taxon>Diabroticites</taxon>
        <taxon>Diabrotica</taxon>
    </lineage>
</organism>
<keyword evidence="2" id="KW-1185">Reference proteome</keyword>
<dbReference type="OrthoDB" id="1607513at2759"/>
<evidence type="ECO:0000313" key="1">
    <source>
        <dbReference type="EMBL" id="CAG9839229.1"/>
    </source>
</evidence>
<dbReference type="SUPFAM" id="SSF140996">
    <property type="entry name" value="Hermes dimerisation domain"/>
    <property type="match status" value="1"/>
</dbReference>
<dbReference type="AlphaFoldDB" id="A0A9N9TAY4"/>
<dbReference type="EMBL" id="OU898283">
    <property type="protein sequence ID" value="CAG9839229.1"/>
    <property type="molecule type" value="Genomic_DNA"/>
</dbReference>
<protein>
    <submittedName>
        <fullName evidence="1">Uncharacterized protein</fullName>
    </submittedName>
</protein>
<accession>A0A9N9TAY4</accession>
<sequence>MINSKNVEVIPTKQLKLFGSKQHSNLSEKKVSEIDIALIKMITKDYQPLSLVENAGFLEYSKALQPLYTPPSRKKLTYDFNF</sequence>
<evidence type="ECO:0000313" key="2">
    <source>
        <dbReference type="Proteomes" id="UP001153709"/>
    </source>
</evidence>
<dbReference type="Proteomes" id="UP001153709">
    <property type="component" value="Chromosome 8"/>
</dbReference>
<name>A0A9N9TAY4_DIABA</name>
<reference evidence="1" key="1">
    <citation type="submission" date="2022-01" db="EMBL/GenBank/DDBJ databases">
        <authorList>
            <person name="King R."/>
        </authorList>
    </citation>
    <scope>NUCLEOTIDE SEQUENCE</scope>
</reference>
<gene>
    <name evidence="1" type="ORF">DIABBA_LOCUS12015</name>
</gene>
<proteinExistence type="predicted"/>